<dbReference type="OrthoDB" id="7915178at2"/>
<dbReference type="SUPFAM" id="SSF140869">
    <property type="entry name" value="GUN4-like"/>
    <property type="match status" value="1"/>
</dbReference>
<keyword evidence="3" id="KW-1185">Reference proteome</keyword>
<dbReference type="AlphaFoldDB" id="K9VGX3"/>
<reference evidence="2 3" key="1">
    <citation type="submission" date="2012-05" db="EMBL/GenBank/DDBJ databases">
        <title>Finished chromosome of genome of Oscillatoria sp. PCC 7112.</title>
        <authorList>
            <consortium name="US DOE Joint Genome Institute"/>
            <person name="Gugger M."/>
            <person name="Coursin T."/>
            <person name="Rippka R."/>
            <person name="Tandeau De Marsac N."/>
            <person name="Huntemann M."/>
            <person name="Wei C.-L."/>
            <person name="Han J."/>
            <person name="Detter J.C."/>
            <person name="Han C."/>
            <person name="Tapia R."/>
            <person name="Davenport K."/>
            <person name="Daligault H."/>
            <person name="Erkkila T."/>
            <person name="Gu W."/>
            <person name="Munk A.C.C."/>
            <person name="Teshima H."/>
            <person name="Xu Y."/>
            <person name="Chain P."/>
            <person name="Chen A."/>
            <person name="Krypides N."/>
            <person name="Mavromatis K."/>
            <person name="Markowitz V."/>
            <person name="Szeto E."/>
            <person name="Ivanova N."/>
            <person name="Mikhailova N."/>
            <person name="Ovchinnikova G."/>
            <person name="Pagani I."/>
            <person name="Pati A."/>
            <person name="Goodwin L."/>
            <person name="Peters L."/>
            <person name="Pitluck S."/>
            <person name="Woyke T."/>
            <person name="Kerfeld C."/>
        </authorList>
    </citation>
    <scope>NUCLEOTIDE SEQUENCE [LARGE SCALE GENOMIC DNA]</scope>
    <source>
        <strain evidence="2 3">PCC 7112</strain>
    </source>
</reference>
<gene>
    <name evidence="2" type="ORF">Osc7112_2281</name>
</gene>
<proteinExistence type="predicted"/>
<dbReference type="HOGENOM" id="CLU_914787_0_0_3"/>
<evidence type="ECO:0000313" key="2">
    <source>
        <dbReference type="EMBL" id="AFZ06737.1"/>
    </source>
</evidence>
<dbReference type="PANTHER" id="PTHR34800">
    <property type="entry name" value="TETRAPYRROLE-BINDING PROTEIN, CHLOROPLASTIC"/>
    <property type="match status" value="1"/>
</dbReference>
<dbReference type="InterPro" id="IPR037215">
    <property type="entry name" value="GUN4-like_sf"/>
</dbReference>
<dbReference type="Gene3D" id="1.10.10.1770">
    <property type="entry name" value="Gun4-like"/>
    <property type="match status" value="1"/>
</dbReference>
<name>K9VGX3_9CYAN</name>
<feature type="domain" description="GUN4-like" evidence="1">
    <location>
        <begin position="108"/>
        <end position="251"/>
    </location>
</feature>
<organism evidence="2 3">
    <name type="scientific">Phormidium nigroviride PCC 7112</name>
    <dbReference type="NCBI Taxonomy" id="179408"/>
    <lineage>
        <taxon>Bacteria</taxon>
        <taxon>Bacillati</taxon>
        <taxon>Cyanobacteriota</taxon>
        <taxon>Cyanophyceae</taxon>
        <taxon>Oscillatoriophycideae</taxon>
        <taxon>Oscillatoriales</taxon>
        <taxon>Oscillatoriaceae</taxon>
        <taxon>Phormidium</taxon>
    </lineage>
</organism>
<dbReference type="eggNOG" id="COG0515">
    <property type="taxonomic scope" value="Bacteria"/>
</dbReference>
<dbReference type="Pfam" id="PF05419">
    <property type="entry name" value="GUN4"/>
    <property type="match status" value="1"/>
</dbReference>
<dbReference type="Proteomes" id="UP000010478">
    <property type="component" value="Chromosome"/>
</dbReference>
<dbReference type="GO" id="GO:0046906">
    <property type="term" value="F:tetrapyrrole binding"/>
    <property type="evidence" value="ECO:0007669"/>
    <property type="project" value="TreeGrafter"/>
</dbReference>
<dbReference type="InterPro" id="IPR008629">
    <property type="entry name" value="GUN4-like"/>
</dbReference>
<dbReference type="PANTHER" id="PTHR34800:SF1">
    <property type="entry name" value="TETRAPYRROLE-BINDING PROTEIN, CHLOROPLASTIC"/>
    <property type="match status" value="1"/>
</dbReference>
<dbReference type="STRING" id="179408.Osc7112_2281"/>
<evidence type="ECO:0000313" key="3">
    <source>
        <dbReference type="Proteomes" id="UP000010478"/>
    </source>
</evidence>
<dbReference type="Gene3D" id="1.25.40.620">
    <property type="match status" value="1"/>
</dbReference>
<dbReference type="KEGG" id="oni:Osc7112_2281"/>
<dbReference type="EMBL" id="CP003614">
    <property type="protein sequence ID" value="AFZ06737.1"/>
    <property type="molecule type" value="Genomic_DNA"/>
</dbReference>
<sequence>MSKFEKTIAMSIQPREYDAVLGSNNTAAFTDAVLGGIEGVKRRLATGDIESRIIALSQALNYGEAGLDLVIQALQDRSKQIQWSAYGLLARKTETKVEQALQSFSLISEAGIDYSSLQYLLASQEWEKADEQTRKLVLQAANRSDNWLRKEDIQSLGCEDLFIIDRLWTIYSQGRFGFSVQKRIWESLGSEKPDGARGQEFSDRVGWHKQKTETDSYYDILKLYTIKRREDIPCGLNAPEGNLPSICEFGGGELLSWYESPDTESTMGFYGGGGYRNKWSNDSFFGKDMVVCFLKRIQACPEIP</sequence>
<dbReference type="CDD" id="cd16383">
    <property type="entry name" value="GUN4"/>
    <property type="match status" value="1"/>
</dbReference>
<protein>
    <submittedName>
        <fullName evidence="2">GUN4 domain protein</fullName>
    </submittedName>
</protein>
<evidence type="ECO:0000259" key="1">
    <source>
        <dbReference type="Pfam" id="PF05419"/>
    </source>
</evidence>
<accession>K9VGX3</accession>
<dbReference type="eggNOG" id="COG2319">
    <property type="taxonomic scope" value="Bacteria"/>
</dbReference>